<accession>A0A817QBW5</accession>
<reference evidence="1" key="1">
    <citation type="submission" date="2021-02" db="EMBL/GenBank/DDBJ databases">
        <authorList>
            <person name="Nowell W R."/>
        </authorList>
    </citation>
    <scope>NUCLEOTIDE SEQUENCE</scope>
</reference>
<dbReference type="EMBL" id="CAJNXB010001885">
    <property type="protein sequence ID" value="CAF3199444.1"/>
    <property type="molecule type" value="Genomic_DNA"/>
</dbReference>
<dbReference type="Proteomes" id="UP000663825">
    <property type="component" value="Unassembled WGS sequence"/>
</dbReference>
<name>A0A817QBW5_9BILA</name>
<evidence type="ECO:0000313" key="3">
    <source>
        <dbReference type="Proteomes" id="UP000663825"/>
    </source>
</evidence>
<evidence type="ECO:0000313" key="4">
    <source>
        <dbReference type="Proteomes" id="UP000663873"/>
    </source>
</evidence>
<protein>
    <submittedName>
        <fullName evidence="1">Uncharacterized protein</fullName>
    </submittedName>
</protein>
<dbReference type="AlphaFoldDB" id="A0A817QBW5"/>
<comment type="caution">
    <text evidence="1">The sequence shown here is derived from an EMBL/GenBank/DDBJ whole genome shotgun (WGS) entry which is preliminary data.</text>
</comment>
<sequence length="136" mass="14611">KAGVTQEDPDAYVRRYGSSLLDSAAVLERARQAGVIEDITCTCPQGLVLTSGANQLSTCERIETTQMDIINQCGCSCGGRCRCAYRETCSTGMQGYSITEASASAHRYYSSSESCRIDCNTSCNCIAIQSSDFVVD</sequence>
<dbReference type="EMBL" id="CAJOBP010042356">
    <property type="protein sequence ID" value="CAF4765710.1"/>
    <property type="molecule type" value="Genomic_DNA"/>
</dbReference>
<evidence type="ECO:0000313" key="2">
    <source>
        <dbReference type="EMBL" id="CAF4765710.1"/>
    </source>
</evidence>
<feature type="non-terminal residue" evidence="1">
    <location>
        <position position="136"/>
    </location>
</feature>
<dbReference type="Proteomes" id="UP000663873">
    <property type="component" value="Unassembled WGS sequence"/>
</dbReference>
<organism evidence="1 3">
    <name type="scientific">Rotaria socialis</name>
    <dbReference type="NCBI Taxonomy" id="392032"/>
    <lineage>
        <taxon>Eukaryota</taxon>
        <taxon>Metazoa</taxon>
        <taxon>Spiralia</taxon>
        <taxon>Gnathifera</taxon>
        <taxon>Rotifera</taxon>
        <taxon>Eurotatoria</taxon>
        <taxon>Bdelloidea</taxon>
        <taxon>Philodinida</taxon>
        <taxon>Philodinidae</taxon>
        <taxon>Rotaria</taxon>
    </lineage>
</organism>
<evidence type="ECO:0000313" key="1">
    <source>
        <dbReference type="EMBL" id="CAF3199444.1"/>
    </source>
</evidence>
<keyword evidence="4" id="KW-1185">Reference proteome</keyword>
<gene>
    <name evidence="1" type="ORF">TIS948_LOCUS12485</name>
    <name evidence="2" type="ORF">UJA718_LOCUS39663</name>
</gene>
<proteinExistence type="predicted"/>